<dbReference type="PATRIC" id="fig|2041.4.peg.1171"/>
<dbReference type="RefSeq" id="WP_067855750.1">
    <property type="nucleotide sequence ID" value="NZ_CP011502.1"/>
</dbReference>
<evidence type="ECO:0000313" key="9">
    <source>
        <dbReference type="Proteomes" id="UP000067689"/>
    </source>
</evidence>
<evidence type="ECO:0000256" key="1">
    <source>
        <dbReference type="ARBA" id="ARBA00004141"/>
    </source>
</evidence>
<dbReference type="KEGG" id="aer:AERYTH_05635"/>
<organism evidence="8 9">
    <name type="scientific">Aeromicrobium erythreum</name>
    <dbReference type="NCBI Taxonomy" id="2041"/>
    <lineage>
        <taxon>Bacteria</taxon>
        <taxon>Bacillati</taxon>
        <taxon>Actinomycetota</taxon>
        <taxon>Actinomycetes</taxon>
        <taxon>Propionibacteriales</taxon>
        <taxon>Nocardioidaceae</taxon>
        <taxon>Aeromicrobium</taxon>
    </lineage>
</organism>
<protein>
    <recommendedName>
        <fullName evidence="10">Transporter</fullName>
    </recommendedName>
</protein>
<evidence type="ECO:0000256" key="4">
    <source>
        <dbReference type="ARBA" id="ARBA00022692"/>
    </source>
</evidence>
<dbReference type="EMBL" id="CP011502">
    <property type="protein sequence ID" value="ALX04217.1"/>
    <property type="molecule type" value="Genomic_DNA"/>
</dbReference>
<feature type="transmembrane region" description="Helical" evidence="7">
    <location>
        <begin position="128"/>
        <end position="148"/>
    </location>
</feature>
<keyword evidence="5 7" id="KW-1133">Transmembrane helix</keyword>
<dbReference type="Proteomes" id="UP000067689">
    <property type="component" value="Chromosome"/>
</dbReference>
<keyword evidence="4 7" id="KW-0812">Transmembrane</keyword>
<dbReference type="AlphaFoldDB" id="A0A0U4B896"/>
<dbReference type="OrthoDB" id="5405318at2"/>
<dbReference type="STRING" id="2041.AERYTH_05635"/>
<keyword evidence="6 7" id="KW-0472">Membrane</keyword>
<feature type="transmembrane region" description="Helical" evidence="7">
    <location>
        <begin position="160"/>
        <end position="179"/>
    </location>
</feature>
<feature type="transmembrane region" description="Helical" evidence="7">
    <location>
        <begin position="191"/>
        <end position="212"/>
    </location>
</feature>
<feature type="transmembrane region" description="Helical" evidence="7">
    <location>
        <begin position="6"/>
        <end position="27"/>
    </location>
</feature>
<dbReference type="PANTHER" id="PTHR36838">
    <property type="entry name" value="AUXIN EFFLUX CARRIER FAMILY PROTEIN"/>
    <property type="match status" value="1"/>
</dbReference>
<keyword evidence="3" id="KW-1003">Cell membrane</keyword>
<evidence type="ECO:0000313" key="8">
    <source>
        <dbReference type="EMBL" id="ALX04217.1"/>
    </source>
</evidence>
<feature type="transmembrane region" description="Helical" evidence="7">
    <location>
        <begin position="287"/>
        <end position="306"/>
    </location>
</feature>
<dbReference type="PANTHER" id="PTHR36838:SF1">
    <property type="entry name" value="SLR1864 PROTEIN"/>
    <property type="match status" value="1"/>
</dbReference>
<feature type="transmembrane region" description="Helical" evidence="7">
    <location>
        <begin position="255"/>
        <end position="275"/>
    </location>
</feature>
<name>A0A0U4B896_9ACTN</name>
<evidence type="ECO:0008006" key="10">
    <source>
        <dbReference type="Google" id="ProtNLM"/>
    </source>
</evidence>
<evidence type="ECO:0000256" key="7">
    <source>
        <dbReference type="SAM" id="Phobius"/>
    </source>
</evidence>
<comment type="subcellular location">
    <subcellularLocation>
        <location evidence="1">Membrane</location>
        <topology evidence="1">Multi-pass membrane protein</topology>
    </subcellularLocation>
</comment>
<keyword evidence="9" id="KW-1185">Reference proteome</keyword>
<feature type="transmembrane region" description="Helical" evidence="7">
    <location>
        <begin position="65"/>
        <end position="87"/>
    </location>
</feature>
<evidence type="ECO:0000256" key="5">
    <source>
        <dbReference type="ARBA" id="ARBA00022989"/>
    </source>
</evidence>
<accession>A0A0U4B896</accession>
<feature type="transmembrane region" description="Helical" evidence="7">
    <location>
        <begin position="224"/>
        <end position="243"/>
    </location>
</feature>
<evidence type="ECO:0000256" key="3">
    <source>
        <dbReference type="ARBA" id="ARBA00022475"/>
    </source>
</evidence>
<evidence type="ECO:0000256" key="2">
    <source>
        <dbReference type="ARBA" id="ARBA00022448"/>
    </source>
</evidence>
<dbReference type="Pfam" id="PF03547">
    <property type="entry name" value="Mem_trans"/>
    <property type="match status" value="1"/>
</dbReference>
<gene>
    <name evidence="8" type="ORF">AERYTH_05635</name>
</gene>
<feature type="transmembrane region" description="Helical" evidence="7">
    <location>
        <begin position="34"/>
        <end position="53"/>
    </location>
</feature>
<dbReference type="GO" id="GO:0055085">
    <property type="term" value="P:transmembrane transport"/>
    <property type="evidence" value="ECO:0007669"/>
    <property type="project" value="InterPro"/>
</dbReference>
<dbReference type="InterPro" id="IPR004776">
    <property type="entry name" value="Mem_transp_PIN-like"/>
</dbReference>
<evidence type="ECO:0000256" key="6">
    <source>
        <dbReference type="ARBA" id="ARBA00023136"/>
    </source>
</evidence>
<dbReference type="GO" id="GO:0016020">
    <property type="term" value="C:membrane"/>
    <property type="evidence" value="ECO:0007669"/>
    <property type="project" value="UniProtKB-SubCell"/>
</dbReference>
<keyword evidence="2" id="KW-0813">Transport</keyword>
<feature type="transmembrane region" description="Helical" evidence="7">
    <location>
        <begin position="94"/>
        <end position="116"/>
    </location>
</feature>
<reference evidence="8 9" key="1">
    <citation type="journal article" date="1991" name="Int. J. Syst. Bacteriol.">
        <title>Description of the erythromycin-producing bacterium Arthrobacter sp. strain NRRL B-3381 as Aeromicrobium erythreum gen. nov., sp. nov.</title>
        <authorList>
            <person name="Miller E.S."/>
            <person name="Woese C.R."/>
            <person name="Brenner S."/>
        </authorList>
    </citation>
    <scope>NUCLEOTIDE SEQUENCE [LARGE SCALE GENOMIC DNA]</scope>
    <source>
        <strain evidence="8 9">AR18</strain>
    </source>
</reference>
<sequence length="307" mass="31625">MSGVLEGFTTIGALIALGALLAHLRVFDLSAQVVLSRLAFYVASPALMITVLQDADVSAVLSRNLVATGCAVVTVVLLYVVVARLVLRQDLADTVVGALCSAYVNAGNLGLPIAAYVLGDAALVAPTLLLQMLVLQPIALAVLDVAVAEHRVPWHRFVTRPLRTPLTVGSLLGLTLSLSDVRLPRLVDEPLGLVGAMAVPAMLIAYGVSLRLGPRPGSGGSAPVLALIVTLKLVVQPVVAYTLGRFALGMEGAPLLAVTVLAALPAAQNIFVIAVRYDRSTVLARDAVFATTVLSVPAVAVAAAVVG</sequence>
<proteinExistence type="predicted"/>